<dbReference type="SUPFAM" id="SSF53187">
    <property type="entry name" value="Zn-dependent exopeptidases"/>
    <property type="match status" value="1"/>
</dbReference>
<keyword evidence="5" id="KW-0862">Zinc</keyword>
<proteinExistence type="inferred from homology"/>
<evidence type="ECO:0000256" key="1">
    <source>
        <dbReference type="ARBA" id="ARBA00001947"/>
    </source>
</evidence>
<gene>
    <name evidence="8" type="ORF">BOA8489_00975</name>
</gene>
<dbReference type="InterPro" id="IPR057246">
    <property type="entry name" value="CARBOXYPEPT_ZN_1"/>
</dbReference>
<evidence type="ECO:0000313" key="8">
    <source>
        <dbReference type="EMBL" id="SMX22877.1"/>
    </source>
</evidence>
<dbReference type="InterPro" id="IPR043795">
    <property type="entry name" value="N-alpha-Ac-DABA-like"/>
</dbReference>
<dbReference type="PROSITE" id="PS00132">
    <property type="entry name" value="CARBOXYPEPT_ZN_1"/>
    <property type="match status" value="1"/>
</dbReference>
<name>A0A238IWS8_9RHOB</name>
<evidence type="ECO:0000256" key="3">
    <source>
        <dbReference type="ARBA" id="ARBA00022723"/>
    </source>
</evidence>
<protein>
    <submittedName>
        <fullName evidence="8">Aspartoacylase</fullName>
    </submittedName>
</protein>
<evidence type="ECO:0000256" key="5">
    <source>
        <dbReference type="ARBA" id="ARBA00022833"/>
    </source>
</evidence>
<comment type="cofactor">
    <cofactor evidence="1">
        <name>Zn(2+)</name>
        <dbReference type="ChEBI" id="CHEBI:29105"/>
    </cofactor>
</comment>
<dbReference type="Gene3D" id="3.40.630.10">
    <property type="entry name" value="Zn peptidases"/>
    <property type="match status" value="1"/>
</dbReference>
<evidence type="ECO:0000313" key="9">
    <source>
        <dbReference type="Proteomes" id="UP000201838"/>
    </source>
</evidence>
<evidence type="ECO:0000256" key="4">
    <source>
        <dbReference type="ARBA" id="ARBA00022801"/>
    </source>
</evidence>
<dbReference type="Pfam" id="PF24827">
    <property type="entry name" value="AstE_AspA_cat"/>
    <property type="match status" value="1"/>
</dbReference>
<evidence type="ECO:0000256" key="6">
    <source>
        <dbReference type="SAM" id="MobiDB-lite"/>
    </source>
</evidence>
<dbReference type="GO" id="GO:0046872">
    <property type="term" value="F:metal ion binding"/>
    <property type="evidence" value="ECO:0007669"/>
    <property type="project" value="UniProtKB-KW"/>
</dbReference>
<sequence length="347" mass="37304">MSKRVGFEIGGEVIPPGKRRTVNLPVSALSDHTPVTMSAHVVQGKMDGPTVFVSAGVHGDEVIGIEIVRRLLKSSALRGMRGTLIVVPIVNSFGFINRSRYLPDRRDLNRCFPGNEGGSLAARLANLFLTEIVARAEVGIDLHSAAIHRINYPQVRVSPGDPEMRKLADAFGAPIIMQSPIREGSLRQAAQKLGTRVLLYESGEGLRFDEVSVRAGQAGILRVLKSLGMIAGRGVAAAKGQSQFCPSSKWLRAPMGGLFRSLKADGDPVRKDDLLGLVSDPFGETESAIVAPFDGIIVGRAVLPVVNEGDAVFHLARVQSVKKAENAMDDHSSQLADDPMFDEDEII</sequence>
<dbReference type="OrthoDB" id="9782876at2"/>
<comment type="similarity">
    <text evidence="2">Belongs to the peptidase M14 family.</text>
</comment>
<dbReference type="InterPro" id="IPR055438">
    <property type="entry name" value="AstE_AspA_cat"/>
</dbReference>
<organism evidence="8 9">
    <name type="scientific">Boseongicola aestuarii</name>
    <dbReference type="NCBI Taxonomy" id="1470561"/>
    <lineage>
        <taxon>Bacteria</taxon>
        <taxon>Pseudomonadati</taxon>
        <taxon>Pseudomonadota</taxon>
        <taxon>Alphaproteobacteria</taxon>
        <taxon>Rhodobacterales</taxon>
        <taxon>Paracoccaceae</taxon>
        <taxon>Boseongicola</taxon>
    </lineage>
</organism>
<dbReference type="CDD" id="cd06251">
    <property type="entry name" value="M14_ASTE_ASPA-like"/>
    <property type="match status" value="1"/>
</dbReference>
<dbReference type="PANTHER" id="PTHR37326:SF2">
    <property type="entry name" value="SUCCINYLGLUTAMATE DESUCCINYLASE_ASPARTOACYLASE FAMILY PROTEIN"/>
    <property type="match status" value="1"/>
</dbReference>
<dbReference type="AlphaFoldDB" id="A0A238IWS8"/>
<feature type="region of interest" description="Disordered" evidence="6">
    <location>
        <begin position="328"/>
        <end position="347"/>
    </location>
</feature>
<keyword evidence="9" id="KW-1185">Reference proteome</keyword>
<reference evidence="8 9" key="1">
    <citation type="submission" date="2017-05" db="EMBL/GenBank/DDBJ databases">
        <authorList>
            <person name="Song R."/>
            <person name="Chenine A.L."/>
            <person name="Ruprecht R.M."/>
        </authorList>
    </citation>
    <scope>NUCLEOTIDE SEQUENCE [LARGE SCALE GENOMIC DNA]</scope>
    <source>
        <strain evidence="8 9">CECT 8489</strain>
    </source>
</reference>
<feature type="domain" description="Succinylglutamate desuccinylase/Aspartoacylase catalytic" evidence="7">
    <location>
        <begin position="47"/>
        <end position="226"/>
    </location>
</feature>
<keyword evidence="4" id="KW-0378">Hydrolase</keyword>
<dbReference type="PANTHER" id="PTHR37326">
    <property type="entry name" value="BLL3975 PROTEIN"/>
    <property type="match status" value="1"/>
</dbReference>
<dbReference type="RefSeq" id="WP_093972841.1">
    <property type="nucleotide sequence ID" value="NZ_FXXQ01000002.1"/>
</dbReference>
<accession>A0A238IWS8</accession>
<dbReference type="PIRSF" id="PIRSF039012">
    <property type="entry name" value="ASP"/>
    <property type="match status" value="1"/>
</dbReference>
<evidence type="ECO:0000259" key="7">
    <source>
        <dbReference type="Pfam" id="PF24827"/>
    </source>
</evidence>
<evidence type="ECO:0000256" key="2">
    <source>
        <dbReference type="ARBA" id="ARBA00005988"/>
    </source>
</evidence>
<dbReference type="Proteomes" id="UP000201838">
    <property type="component" value="Unassembled WGS sequence"/>
</dbReference>
<keyword evidence="3" id="KW-0479">Metal-binding</keyword>
<dbReference type="GO" id="GO:0016811">
    <property type="term" value="F:hydrolase activity, acting on carbon-nitrogen (but not peptide) bonds, in linear amides"/>
    <property type="evidence" value="ECO:0007669"/>
    <property type="project" value="InterPro"/>
</dbReference>
<dbReference type="GO" id="GO:0016788">
    <property type="term" value="F:hydrolase activity, acting on ester bonds"/>
    <property type="evidence" value="ECO:0007669"/>
    <property type="project" value="InterPro"/>
</dbReference>
<dbReference type="EMBL" id="FXXQ01000002">
    <property type="protein sequence ID" value="SMX22877.1"/>
    <property type="molecule type" value="Genomic_DNA"/>
</dbReference>
<dbReference type="InterPro" id="IPR053138">
    <property type="entry name" value="N-alpha-Ac-DABA_deacetylase"/>
</dbReference>